<organism evidence="1 2">
    <name type="scientific">Oxobacter pfennigii</name>
    <dbReference type="NCBI Taxonomy" id="36849"/>
    <lineage>
        <taxon>Bacteria</taxon>
        <taxon>Bacillati</taxon>
        <taxon>Bacillota</taxon>
        <taxon>Clostridia</taxon>
        <taxon>Eubacteriales</taxon>
        <taxon>Clostridiaceae</taxon>
        <taxon>Oxobacter</taxon>
    </lineage>
</organism>
<name>A0A0P8WTS4_9CLOT</name>
<accession>A0A0P8WTS4</accession>
<reference evidence="1 2" key="1">
    <citation type="submission" date="2015-09" db="EMBL/GenBank/DDBJ databases">
        <title>Genome sequence of Oxobacter pfennigii DSM 3222.</title>
        <authorList>
            <person name="Poehlein A."/>
            <person name="Bengelsdorf F.R."/>
            <person name="Schiel-Bengelsdorf B."/>
            <person name="Duerre P."/>
            <person name="Daniel R."/>
        </authorList>
    </citation>
    <scope>NUCLEOTIDE SEQUENCE [LARGE SCALE GENOMIC DNA]</scope>
    <source>
        <strain evidence="1 2">DSM 3222</strain>
    </source>
</reference>
<dbReference type="RefSeq" id="WP_054873665.1">
    <property type="nucleotide sequence ID" value="NZ_LKET01000016.1"/>
</dbReference>
<comment type="caution">
    <text evidence="1">The sequence shown here is derived from an EMBL/GenBank/DDBJ whole genome shotgun (WGS) entry which is preliminary data.</text>
</comment>
<proteinExistence type="predicted"/>
<dbReference type="OrthoDB" id="1753767at2"/>
<evidence type="ECO:0000313" key="1">
    <source>
        <dbReference type="EMBL" id="KPU46060.1"/>
    </source>
</evidence>
<protein>
    <submittedName>
        <fullName evidence="1">Putative RNA-binding protein</fullName>
    </submittedName>
</protein>
<sequence>MCEASAYLRNGDKDELLLQDVNKITPDGDILIIEDIFGDRKMVKGKIKEIILLDHKIIIEKN</sequence>
<dbReference type="Proteomes" id="UP000050326">
    <property type="component" value="Unassembled WGS sequence"/>
</dbReference>
<gene>
    <name evidence="1" type="ORF">OXPF_05410</name>
</gene>
<dbReference type="EMBL" id="LKET01000016">
    <property type="protein sequence ID" value="KPU46060.1"/>
    <property type="molecule type" value="Genomic_DNA"/>
</dbReference>
<dbReference type="AlphaFoldDB" id="A0A0P8WTS4"/>
<keyword evidence="2" id="KW-1185">Reference proteome</keyword>
<evidence type="ECO:0000313" key="2">
    <source>
        <dbReference type="Proteomes" id="UP000050326"/>
    </source>
</evidence>
<dbReference type="InterPro" id="IPR019300">
    <property type="entry name" value="CooT"/>
</dbReference>
<dbReference type="STRING" id="36849.OXPF_05410"/>
<dbReference type="Pfam" id="PF10133">
    <property type="entry name" value="CooT"/>
    <property type="match status" value="1"/>
</dbReference>